<dbReference type="EMBL" id="JACARY010000005">
    <property type="protein sequence ID" value="NWD93292.1"/>
    <property type="molecule type" value="Genomic_DNA"/>
</dbReference>
<sequence length="208" mass="22272">MKKLLCTLAAGWLIGSALPALAASTTDLTVKGLIVPSACAPSLSANGIVDVGRFSVHDLNQDTWTRLTPVTLQLNINCEAPTLFAMTATDNRTDSAVSNAEFGIGKTLAGERIGGYYMELNKAIADENNVQPIASWDGMTWFPQMEDYAWASNLLVSIQDPAGPLVPVAAQNTQLELEVNAYILGTRNLTITQDTPIDGSATIEVRYL</sequence>
<gene>
    <name evidence="2" type="ORF">HX871_02600</name>
</gene>
<proteinExistence type="predicted"/>
<keyword evidence="1" id="KW-0732">Signal</keyword>
<keyword evidence="3" id="KW-1185">Reference proteome</keyword>
<evidence type="ECO:0000313" key="3">
    <source>
        <dbReference type="Proteomes" id="UP000572863"/>
    </source>
</evidence>
<evidence type="ECO:0000313" key="2">
    <source>
        <dbReference type="EMBL" id="NWD93292.1"/>
    </source>
</evidence>
<reference evidence="2 3" key="1">
    <citation type="submission" date="2020-04" db="EMBL/GenBank/DDBJ databases">
        <title>Molecular characterization of pseudomonads from Agaricus bisporus reveal novel blotch 2 pathogens in Western Europe.</title>
        <authorList>
            <person name="Taparia T."/>
            <person name="Krijger M."/>
            <person name="Haynes E."/>
            <person name="Elpinstone J.G."/>
            <person name="Noble R."/>
            <person name="Van Der Wolf J."/>
        </authorList>
    </citation>
    <scope>NUCLEOTIDE SEQUENCE [LARGE SCALE GENOMIC DNA]</scope>
    <source>
        <strain evidence="2 3">P7774</strain>
    </source>
</reference>
<accession>A0ABX2QNB5</accession>
<name>A0ABX2QNB5_9PSED</name>
<dbReference type="InterPro" id="IPR010546">
    <property type="entry name" value="DUF1120"/>
</dbReference>
<dbReference type="Pfam" id="PF06551">
    <property type="entry name" value="DUF1120"/>
    <property type="match status" value="1"/>
</dbReference>
<feature type="signal peptide" evidence="1">
    <location>
        <begin position="1"/>
        <end position="22"/>
    </location>
</feature>
<feature type="chain" id="PRO_5046207581" evidence="1">
    <location>
        <begin position="23"/>
        <end position="208"/>
    </location>
</feature>
<protein>
    <submittedName>
        <fullName evidence="2">DUF1120 domain-containing protein</fullName>
    </submittedName>
</protein>
<comment type="caution">
    <text evidence="2">The sequence shown here is derived from an EMBL/GenBank/DDBJ whole genome shotgun (WGS) entry which is preliminary data.</text>
</comment>
<dbReference type="Proteomes" id="UP000572863">
    <property type="component" value="Unassembled WGS sequence"/>
</dbReference>
<organism evidence="2 3">
    <name type="scientific">Pseudomonas reactans</name>
    <dbReference type="NCBI Taxonomy" id="117680"/>
    <lineage>
        <taxon>Bacteria</taxon>
        <taxon>Pseudomonadati</taxon>
        <taxon>Pseudomonadota</taxon>
        <taxon>Gammaproteobacteria</taxon>
        <taxon>Pseudomonadales</taxon>
        <taxon>Pseudomonadaceae</taxon>
        <taxon>Pseudomonas</taxon>
    </lineage>
</organism>
<dbReference type="RefSeq" id="WP_177058583.1">
    <property type="nucleotide sequence ID" value="NZ_JACARY010000005.1"/>
</dbReference>
<evidence type="ECO:0000256" key="1">
    <source>
        <dbReference type="SAM" id="SignalP"/>
    </source>
</evidence>